<evidence type="ECO:0000256" key="3">
    <source>
        <dbReference type="ARBA" id="ARBA00022729"/>
    </source>
</evidence>
<protein>
    <submittedName>
        <fullName evidence="4">Beta strand repeat-containing protein</fullName>
    </submittedName>
</protein>
<dbReference type="SUPFAM" id="SSF49452">
    <property type="entry name" value="Starch-binding domain-like"/>
    <property type="match status" value="16"/>
</dbReference>
<dbReference type="PANTHER" id="PTHR36108">
    <property type="entry name" value="COLOSSIN-B-RELATED"/>
    <property type="match status" value="1"/>
</dbReference>
<dbReference type="SUPFAM" id="SSF49464">
    <property type="entry name" value="Carboxypeptidase regulatory domain-like"/>
    <property type="match status" value="21"/>
</dbReference>
<dbReference type="Gene3D" id="2.60.40.1170">
    <property type="entry name" value="Mu homology domain, subdomain B"/>
    <property type="match status" value="1"/>
</dbReference>
<dbReference type="Gene3D" id="2.60.40.1120">
    <property type="entry name" value="Carboxypeptidase-like, regulatory domain"/>
    <property type="match status" value="37"/>
</dbReference>
<dbReference type="RefSeq" id="WP_379744816.1">
    <property type="nucleotide sequence ID" value="NZ_JBHTCP010000002.1"/>
</dbReference>
<dbReference type="EMBL" id="JBHTCP010000002">
    <property type="protein sequence ID" value="MFC7370131.1"/>
    <property type="molecule type" value="Genomic_DNA"/>
</dbReference>
<sequence>MPFPPGLQFTPLLLGSGFLYDSAGDQSPAGTDLVGTATQFPVAYIAYDETNVYFRMRVNRDPRNSAQTAFQNFNWGVLVNTNGVAGTYQYLIGVSGVRNRINIIQNTVQQVNSWTDTAEGTGGGTPNKTYPIVNFDVARVSSVTDGSNFSGNPDFFIDFFVPATDFFSLLGVNASSPLRFVVYTSTNDNNYNKDSLRTNEGFQFTNAFTNPITLDQANVKAKLEVTKVQTGGPTSVFTGQVNTYSGTITVTNSGKNQAINVFATDVFGLNSISSVTITSTSRGTAVYNASTGVISWTIGTIPANQTGILTFTATGIFTVSGTRPLDTVTVTGTDSFTGTTLPQQQATVNINVTASGGVAGQVTNSSNGQPISGALVQLRTTGGVLVSQTNSDVNGNYGFANIAPGTYNVVVSAATFVTGTVGTSIVSGQTTTTNVALAPVPGTINGTVTSTGGGAISGAVVRLIDTFGAVVATASTNASGAYSFASVTPGTYSVNVSASGFQSGSQSVILDNAETETVNFVLSPTPGTISGTVTSTTGAPIPGAFVEVLNVNDQVVATATASAGGTYTINSLAPGTYRVRFSATNFGTVIIGATVTAGATTTVNAQLPPNPGSLSGTVTDSQTGAVLVGASVRVVDSQGTTVATRVTNASGTYFVASLQPGSYTVIFGQDGYASQTIGAIITSGVTTTVNAALRREAGILNGTVTTVTGTAIPNANVQVFQNNTLIAATTTNSSGFYEINNLAPGVYIVDASAATFVTQQLGATINDLQTTVLNFQLEGSPGTLTGTVRSSGGALLPGTAITVTNNLGQIVANAVTDSFGSYTIGGLLAGNYVVTASLSSFQTGINGAIITQGGTTVSDFTLSPSPVSITGTITNAQTGTPISGANVQVRVLDINGVVIATASSNPSGVYLVDQLPPGTYTVVASAVDFQTSSGSVTVAAGQQGVVDLALEPNPGRIQGLIFDATNNQPIPGASVSVTDNNGFLVTTTVTDSFGNYTADGLPPGFYIVVAIAASYQNGFTGANVFAGATTAASIGLQPNPGSIGGTITPGISGTLVELYTNDNIFVASIVTDNTGNYRFDNLAVGNYNVIASAPNFSTERAGAFVQSDQLTTVNLTLTPNPATILGQVVDNTGTPIPNATVRVFDQSEVLLGSAQTDVNGNYSIGQLPQGNLTVIASATNFSNDFTGISPAPGEIITGVDFVLTPDPGSITGQVTNSTTGEALAGANVELRTENGLNIATTVTDPFGDYIFTGLAPGSYSVIASQPNFATGFVGANVLSNTSTAANIALVPTVGIISGQVTDTSGNPITGPSILVKLLDAQGNTLITILANTDGSFIFPDLAAGNYSINASAPDFAANTVGAIVNANQTTTVNVPLTPLPATVTGSVTNSLTGLPIAGATVTASGNNGIVLSTSVTDQNGDFIFTNLPAGVLEISATAPNFGSDSRQVATTPGGTFSTFLVLEPNPGSLEGFITDLFTGLPIEGANLTLLDNTFAVVATAVSDNRGFYTVNNLAPQRYTVRVEALNYGADAASADIFSDQVVVLSFALRSNPGTISGQVVDAVTNLPIQGATVRLRQFSPVGNVIAVQLTDAQGNYQFTTVSAETYAVQASADGYVTAAATVVITPGEQEVVNLFLDQQPASVRGTVTDAQTGSPLINAAVRLVDVNGVLLRAIQTDANGQYQINDIASGTYDITAILTSFQRQTFGFTVGPGETAIVNFALDPNAGFIAGTVTDSETGSPIVGATVDIYFANTTTLAARALTDSFGSYQTRGLVPGVYTVTSTATNYGTSTVGATVISDQTTFADLTLDPFPASVSGTIFTPEGVPLLNASVRVIDQNNIVIGSGVSAADGTYSIGNLPQGNFTVVATAIGFQSAQAGVILTPGLNVTGVDFTLLRNPGLITGVVTDAFTGATLGGANVSFFLDNNLIGSTVTDVNGNYNSPSLAPGSYVVQGSLNQYGTNSVGAVVVSDQTVQANIALSPITGSLTGSVIDTDGNPVTGPNTVIQILNQSGIVVQTVAADANGTFSLVNILPGTYTLNTSSPGFATATTSVTIVDNTTTNVIIVLQEIIANLSGIVADPAGNPIGNATVTVTDINQIVIRTVLTNNLGNFVLQDLPTGSFTVAATATGFGSASQAVTLEPFETEFVSLTLTANPGSITGIVSDPAGGVPIAGAAIRVTDATGALITTVLTDSNGQFLIQNLSPGNYQLNVSAEGFVSTVVGAIVTSDTVTTVNVSLSAVPPGAVQGIVTNALSGAPIAGASVQLRVLSPSGPIFATTITDAAGQFFVGNLQPDTQYTVIVSGTGFGTETQSFSAASDQTVSLAFALTPNPANVQGQVVSSTGAPLVNTLVRLTDTVTGAVLAETQTNALGLYSIQGFAPGTYDLAVRNDLFQSQVQEFTAAAGETVTLNFILQQNPGALTGQVTDLTGTPLTGAVVELFLGTVPVANTVTDSSGNYSFNGLAPGNYSASASAVNFTSATQPVTIVSNQTATQNFALSPEPSSISGTVSSSAGGPLAGASVRVLDLNGNTIANVTTGSDGSYTLTNLPAGTFDVRAESSGFPSSTIRLTLTINEDRTGVNFVLQAVPPSTVNGALLDETGTPVANGSIQVLDASGLTVGTAITDAFGNFTVLNLPAGTFSVRGSAAGFVDGFTGITLAQGQTLNNVVVVVTRIPVPGAITGNVINALGGPIAGAQIAVRNQSGTIVQTANTDASGFFNVTNLAPGSYSVTAQADGFGTGFTGALVTEGATTNVTITLLTALGNVNGQVVNAETGGPIPNTSIIISEVGTGLIVTEAATDANGLYSVQNLAPGDYLVTARNPAFQIAIEFLGLAAGETETINFALLPAPGAVTGTVINAETGELITGAVIDILSNLVVVASQATNVSAVYSIGGLAEGFVSIRATAPGFETATFLVQIIGGQIVVQNFALLATPGSISGFVTAADGSPVPGAAVQAFNEAGGLLGTAIVQENGAYTLNGLPAGNITLIAVAAGFANVSREVTLQRGQNLTNINLVFPDEDPASVSGTVTDVNGVPIPNALVQVFDSLNNLIGTALTDENGDYIVENLPAGSFRVVVSATGFQSQNTGIVLVPGQDLTDVNFALVSAGAPGILTGQVTSDTGAVIPGAEIILRDQNGFVVGVEVADSNGNFTFEALSAGTYSVTVTADGFGAFAAVVSIVSGETTLLNPVLESDPGFITGTITNADTGAPLPETLVRIVDANGNVIAELITDANGNFTSPGLAAGSYTVVVINPDFLGEVVSVTVVSGQTETVNIALEPNPGSLFGTVVNSETGEPIAGALVEIFLGQNLITTVFTDAFGEFEVSGLPEAILTVTATAPGFAIDTEDVAVFAGQQSTVSLALLPNPATVSGFVITDTGAPVANASVRAINEAGEIVQTATTDSLGRFTLTNLPPGTLTIIAFAEGFPSASVDVTLAQGEVLEGVTLVLSQEPVGTISGTITDVNGNPVPGAVINIFDENGNLVGTGITDENGNFSITNLPSGTLTIDVTALGFVSQERDVFLQPGQTLPGTDFVLVPVSGFGSVQGTITDNRGRPVAGALVEIRDANGVLVDTEVTNEAGNFFVDGLPAGTYTITVIAAGFQTATAAATVVADQTTTVNVTLSPVVPPIPPVPPTPGPAQPSNKLFLINQGTGQPLYLGGLTFPTEFVLVREDPASGCSIFSYQDVNASGDIITRNYVTDLSCFSVVFRA</sequence>
<keyword evidence="5" id="KW-1185">Reference proteome</keyword>
<comment type="caution">
    <text evidence="4">The sequence shown here is derived from an EMBL/GenBank/DDBJ whole genome shotgun (WGS) entry which is preliminary data.</text>
</comment>
<evidence type="ECO:0000256" key="2">
    <source>
        <dbReference type="ARBA" id="ARBA00022525"/>
    </source>
</evidence>
<dbReference type="InterPro" id="IPR013783">
    <property type="entry name" value="Ig-like_fold"/>
</dbReference>
<name>A0ABW2NI91_9BACL</name>
<gene>
    <name evidence="4" type="ORF">ACFQPF_00380</name>
</gene>
<accession>A0ABW2NI91</accession>
<evidence type="ECO:0000256" key="1">
    <source>
        <dbReference type="ARBA" id="ARBA00007257"/>
    </source>
</evidence>
<keyword evidence="3" id="KW-0732">Signal</keyword>
<reference evidence="5" key="1">
    <citation type="journal article" date="2019" name="Int. J. Syst. Evol. Microbiol.">
        <title>The Global Catalogue of Microorganisms (GCM) 10K type strain sequencing project: providing services to taxonomists for standard genome sequencing and annotation.</title>
        <authorList>
            <consortium name="The Broad Institute Genomics Platform"/>
            <consortium name="The Broad Institute Genome Sequencing Center for Infectious Disease"/>
            <person name="Wu L."/>
            <person name="Ma J."/>
        </authorList>
    </citation>
    <scope>NUCLEOTIDE SEQUENCE [LARGE SCALE GENOMIC DNA]</scope>
    <source>
        <strain evidence="5">NBRC 106396</strain>
    </source>
</reference>
<keyword evidence="2" id="KW-0964">Secreted</keyword>
<dbReference type="Pfam" id="PF13620">
    <property type="entry name" value="CarboxypepD_reg"/>
    <property type="match status" value="37"/>
</dbReference>
<evidence type="ECO:0000313" key="5">
    <source>
        <dbReference type="Proteomes" id="UP001596549"/>
    </source>
</evidence>
<dbReference type="InterPro" id="IPR008969">
    <property type="entry name" value="CarboxyPept-like_regulatory"/>
</dbReference>
<dbReference type="PANTHER" id="PTHR36108:SF13">
    <property type="entry name" value="COLOSSIN-B-RELATED"/>
    <property type="match status" value="1"/>
</dbReference>
<dbReference type="Proteomes" id="UP001596549">
    <property type="component" value="Unassembled WGS sequence"/>
</dbReference>
<proteinExistence type="inferred from homology"/>
<dbReference type="SUPFAM" id="SSF49478">
    <property type="entry name" value="Cna protein B-type domain"/>
    <property type="match status" value="1"/>
</dbReference>
<organism evidence="4 5">
    <name type="scientific">Fictibacillus iocasae</name>
    <dbReference type="NCBI Taxonomy" id="2715437"/>
    <lineage>
        <taxon>Bacteria</taxon>
        <taxon>Bacillati</taxon>
        <taxon>Bacillota</taxon>
        <taxon>Bacilli</taxon>
        <taxon>Bacillales</taxon>
        <taxon>Fictibacillaceae</taxon>
        <taxon>Fictibacillus</taxon>
    </lineage>
</organism>
<evidence type="ECO:0000313" key="4">
    <source>
        <dbReference type="EMBL" id="MFC7370131.1"/>
    </source>
</evidence>
<dbReference type="Gene3D" id="2.60.40.10">
    <property type="entry name" value="Immunoglobulins"/>
    <property type="match status" value="1"/>
</dbReference>
<comment type="similarity">
    <text evidence="1">Belongs to the serine-aspartate repeat-containing protein (SDr) family.</text>
</comment>
<dbReference type="InterPro" id="IPR013784">
    <property type="entry name" value="Carb-bd-like_fold"/>
</dbReference>